<dbReference type="PANTHER" id="PTHR47260:SF1">
    <property type="entry name" value="UPF0644 PROTEIN PB2B4.06"/>
    <property type="match status" value="1"/>
</dbReference>
<proteinExistence type="predicted"/>
<evidence type="ECO:0000313" key="1">
    <source>
        <dbReference type="EMBL" id="KAL2820022.1"/>
    </source>
</evidence>
<organism evidence="1 2">
    <name type="scientific">Aspergillus granulosus</name>
    <dbReference type="NCBI Taxonomy" id="176169"/>
    <lineage>
        <taxon>Eukaryota</taxon>
        <taxon>Fungi</taxon>
        <taxon>Dikarya</taxon>
        <taxon>Ascomycota</taxon>
        <taxon>Pezizomycotina</taxon>
        <taxon>Eurotiomycetes</taxon>
        <taxon>Eurotiomycetidae</taxon>
        <taxon>Eurotiales</taxon>
        <taxon>Aspergillaceae</taxon>
        <taxon>Aspergillus</taxon>
        <taxon>Aspergillus subgen. Nidulantes</taxon>
    </lineage>
</organism>
<dbReference type="EMBL" id="JBFXLT010000008">
    <property type="protein sequence ID" value="KAL2820022.1"/>
    <property type="molecule type" value="Genomic_DNA"/>
</dbReference>
<gene>
    <name evidence="1" type="ORF">BJX63DRAFT_335341</name>
</gene>
<sequence>MFRPRQVVQSQLRYAATYASRPRLQSISVGSRNASTSTSTPQSSPGRSLWLRRLLYAGIFGGLGYHLSKLQFDLMTSPAPLSGSEEDEYRMDRIEMFFEERLPIVKRLREDPDYIEVDVYGNYSWVDKEQRLTSGPLSGSGGLAFQRVFWNNKEKTAINVVFLGKGLEGWPKCVHGGALATILDEHLARVAIQNLPERTAVTANLDVNYRKLSTSDQFYAVHATLDQDRSTDRKAYVNGEVRDMDGNLLVESSGLFVVPRGYKLRRLGDAY</sequence>
<keyword evidence="2" id="KW-1185">Reference proteome</keyword>
<comment type="caution">
    <text evidence="1">The sequence shown here is derived from an EMBL/GenBank/DDBJ whole genome shotgun (WGS) entry which is preliminary data.</text>
</comment>
<dbReference type="CDD" id="cd03443">
    <property type="entry name" value="PaaI_thioesterase"/>
    <property type="match status" value="1"/>
</dbReference>
<protein>
    <submittedName>
        <fullName evidence="1">HotDog domain-containing protein</fullName>
    </submittedName>
</protein>
<accession>A0ABR4HXB4</accession>
<dbReference type="Gene3D" id="3.10.129.10">
    <property type="entry name" value="Hotdog Thioesterase"/>
    <property type="match status" value="1"/>
</dbReference>
<name>A0ABR4HXB4_9EURO</name>
<evidence type="ECO:0000313" key="2">
    <source>
        <dbReference type="Proteomes" id="UP001610334"/>
    </source>
</evidence>
<dbReference type="PANTHER" id="PTHR47260">
    <property type="entry name" value="UPF0644 PROTEIN PB2B4.06"/>
    <property type="match status" value="1"/>
</dbReference>
<dbReference type="Proteomes" id="UP001610334">
    <property type="component" value="Unassembled WGS sequence"/>
</dbReference>
<dbReference type="InterPro" id="IPR029069">
    <property type="entry name" value="HotDog_dom_sf"/>
</dbReference>
<dbReference type="SUPFAM" id="SSF54637">
    <property type="entry name" value="Thioesterase/thiol ester dehydrase-isomerase"/>
    <property type="match status" value="1"/>
</dbReference>
<reference evidence="1 2" key="1">
    <citation type="submission" date="2024-07" db="EMBL/GenBank/DDBJ databases">
        <title>Section-level genome sequencing and comparative genomics of Aspergillus sections Usti and Cavernicolus.</title>
        <authorList>
            <consortium name="Lawrence Berkeley National Laboratory"/>
            <person name="Nybo J.L."/>
            <person name="Vesth T.C."/>
            <person name="Theobald S."/>
            <person name="Frisvad J.C."/>
            <person name="Larsen T.O."/>
            <person name="Kjaerboelling I."/>
            <person name="Rothschild-Mancinelli K."/>
            <person name="Lyhne E.K."/>
            <person name="Kogle M.E."/>
            <person name="Barry K."/>
            <person name="Clum A."/>
            <person name="Na H."/>
            <person name="Ledsgaard L."/>
            <person name="Lin J."/>
            <person name="Lipzen A."/>
            <person name="Kuo A."/>
            <person name="Riley R."/>
            <person name="Mondo S."/>
            <person name="Labutti K."/>
            <person name="Haridas S."/>
            <person name="Pangalinan J."/>
            <person name="Salamov A.A."/>
            <person name="Simmons B.A."/>
            <person name="Magnuson J.K."/>
            <person name="Chen J."/>
            <person name="Drula E."/>
            <person name="Henrissat B."/>
            <person name="Wiebenga A."/>
            <person name="Lubbers R.J."/>
            <person name="Gomes A.C."/>
            <person name="Makela M.R."/>
            <person name="Stajich J."/>
            <person name="Grigoriev I.V."/>
            <person name="Mortensen U.H."/>
            <person name="De Vries R.P."/>
            <person name="Baker S.E."/>
            <person name="Andersen M.R."/>
        </authorList>
    </citation>
    <scope>NUCLEOTIDE SEQUENCE [LARGE SCALE GENOMIC DNA]</scope>
    <source>
        <strain evidence="1 2">CBS 588.65</strain>
    </source>
</reference>
<dbReference type="InterPro" id="IPR052061">
    <property type="entry name" value="PTE-AB_protein"/>
</dbReference>